<protein>
    <submittedName>
        <fullName evidence="1">Uncharacterized protein</fullName>
    </submittedName>
</protein>
<dbReference type="Proteomes" id="UP000824120">
    <property type="component" value="Chromosome 9"/>
</dbReference>
<evidence type="ECO:0000313" key="1">
    <source>
        <dbReference type="EMBL" id="KAG5584351.1"/>
    </source>
</evidence>
<organism evidence="1 2">
    <name type="scientific">Solanum commersonii</name>
    <name type="common">Commerson's wild potato</name>
    <name type="synonym">Commerson's nightshade</name>
    <dbReference type="NCBI Taxonomy" id="4109"/>
    <lineage>
        <taxon>Eukaryota</taxon>
        <taxon>Viridiplantae</taxon>
        <taxon>Streptophyta</taxon>
        <taxon>Embryophyta</taxon>
        <taxon>Tracheophyta</taxon>
        <taxon>Spermatophyta</taxon>
        <taxon>Magnoliopsida</taxon>
        <taxon>eudicotyledons</taxon>
        <taxon>Gunneridae</taxon>
        <taxon>Pentapetalae</taxon>
        <taxon>asterids</taxon>
        <taxon>lamiids</taxon>
        <taxon>Solanales</taxon>
        <taxon>Solanaceae</taxon>
        <taxon>Solanoideae</taxon>
        <taxon>Solaneae</taxon>
        <taxon>Solanum</taxon>
    </lineage>
</organism>
<dbReference type="AlphaFoldDB" id="A0A9J5X9L0"/>
<sequence>MNRSRPRCCSSRFFGILDEISYKTQLFSDFLTVVHVRDCIVVKSPLLVPSLFAAHNEPSELVVIMLASSFSLCYFVDHAAVLIK</sequence>
<proteinExistence type="predicted"/>
<name>A0A9J5X9L0_SOLCO</name>
<gene>
    <name evidence="1" type="ORF">H5410_044785</name>
</gene>
<accession>A0A9J5X9L0</accession>
<evidence type="ECO:0000313" key="2">
    <source>
        <dbReference type="Proteomes" id="UP000824120"/>
    </source>
</evidence>
<keyword evidence="2" id="KW-1185">Reference proteome</keyword>
<reference evidence="1 2" key="1">
    <citation type="submission" date="2020-09" db="EMBL/GenBank/DDBJ databases">
        <title>De no assembly of potato wild relative species, Solanum commersonii.</title>
        <authorList>
            <person name="Cho K."/>
        </authorList>
    </citation>
    <scope>NUCLEOTIDE SEQUENCE [LARGE SCALE GENOMIC DNA]</scope>
    <source>
        <strain evidence="1">LZ3.2</strain>
        <tissue evidence="1">Leaf</tissue>
    </source>
</reference>
<dbReference type="EMBL" id="JACXVP010000009">
    <property type="protein sequence ID" value="KAG5584351.1"/>
    <property type="molecule type" value="Genomic_DNA"/>
</dbReference>
<comment type="caution">
    <text evidence="1">The sequence shown here is derived from an EMBL/GenBank/DDBJ whole genome shotgun (WGS) entry which is preliminary data.</text>
</comment>